<evidence type="ECO:0000313" key="1">
    <source>
        <dbReference type="EMBL" id="KAJ8628111.1"/>
    </source>
</evidence>
<proteinExistence type="predicted"/>
<comment type="caution">
    <text evidence="1">The sequence shown here is derived from an EMBL/GenBank/DDBJ whole genome shotgun (WGS) entry which is preliminary data.</text>
</comment>
<sequence>MYPTPKKKKIVCQEDRISNLADDILVHILSFSRAKDAVRTSILSTRWRYLWTLNPSLDFSFCKHTDIDRCLQLHRAPKLRSIKYGYNHYQLQLRYNIVTAETEALNRWLRYSATHGVEELLLCHYRYCKDYPVSLFECQSLLQLTLRYGTLNLPVNLCGFKSLVTLCLECKGCKPSCSDFPHLRKAYLRPISFDRRWNGDLDLECWRRMLSAITCVRTLFAGYWLFQKPESRKHLPIPFHDHFVFINLTKLDVDMKYKESNDYLASFISLLKASPALETVCLEHCRGSEWYRLCRGLEQDRCDEYDEVMLWLKQIQDPVFSHHRLKRLTLKGFLTTKTELLLLKFLLEKTIALELLFLVLYRKMINSEPELLKNELTLHKASPNAEIIIS</sequence>
<keyword evidence="2" id="KW-1185">Reference proteome</keyword>
<evidence type="ECO:0000313" key="2">
    <source>
        <dbReference type="Proteomes" id="UP001234297"/>
    </source>
</evidence>
<accession>A0ACC2L3Y3</accession>
<name>A0ACC2L3Y3_PERAE</name>
<reference evidence="1 2" key="1">
    <citation type="journal article" date="2022" name="Hortic Res">
        <title>A haplotype resolved chromosomal level avocado genome allows analysis of novel avocado genes.</title>
        <authorList>
            <person name="Nath O."/>
            <person name="Fletcher S.J."/>
            <person name="Hayward A."/>
            <person name="Shaw L.M."/>
            <person name="Masouleh A.K."/>
            <person name="Furtado A."/>
            <person name="Henry R.J."/>
            <person name="Mitter N."/>
        </authorList>
    </citation>
    <scope>NUCLEOTIDE SEQUENCE [LARGE SCALE GENOMIC DNA]</scope>
    <source>
        <strain evidence="2">cv. Hass</strain>
    </source>
</reference>
<organism evidence="1 2">
    <name type="scientific">Persea americana</name>
    <name type="common">Avocado</name>
    <dbReference type="NCBI Taxonomy" id="3435"/>
    <lineage>
        <taxon>Eukaryota</taxon>
        <taxon>Viridiplantae</taxon>
        <taxon>Streptophyta</taxon>
        <taxon>Embryophyta</taxon>
        <taxon>Tracheophyta</taxon>
        <taxon>Spermatophyta</taxon>
        <taxon>Magnoliopsida</taxon>
        <taxon>Magnoliidae</taxon>
        <taxon>Laurales</taxon>
        <taxon>Lauraceae</taxon>
        <taxon>Persea</taxon>
    </lineage>
</organism>
<gene>
    <name evidence="1" type="ORF">MRB53_021418</name>
</gene>
<dbReference type="EMBL" id="CM056814">
    <property type="protein sequence ID" value="KAJ8628111.1"/>
    <property type="molecule type" value="Genomic_DNA"/>
</dbReference>
<protein>
    <submittedName>
        <fullName evidence="1">Uncharacterized protein</fullName>
    </submittedName>
</protein>
<dbReference type="Proteomes" id="UP001234297">
    <property type="component" value="Chromosome 6"/>
</dbReference>